<comment type="cofactor">
    <cofactor evidence="1">
        <name>Mg(2+)</name>
        <dbReference type="ChEBI" id="CHEBI:18420"/>
    </cofactor>
</comment>
<sequence length="99" mass="11376">MNESHFRAAVADLAIRLGWLVDFHLKSYRDNTREGVTPGIPDLTLCRPPRLVYLELKMPGKQLSGEQVMWLEALREAGVVVYVFWYSDEVISEIVDILK</sequence>
<keyword evidence="2" id="KW-0540">Nuclease</keyword>
<evidence type="ECO:0000313" key="5">
    <source>
        <dbReference type="EMBL" id="KKN76489.1"/>
    </source>
</evidence>
<evidence type="ECO:0000256" key="2">
    <source>
        <dbReference type="ARBA" id="ARBA00022722"/>
    </source>
</evidence>
<comment type="caution">
    <text evidence="5">The sequence shown here is derived from an EMBL/GenBank/DDBJ whole genome shotgun (WGS) entry which is preliminary data.</text>
</comment>
<dbReference type="InterPro" id="IPR011856">
    <property type="entry name" value="tRNA_endonuc-like_dom_sf"/>
</dbReference>
<dbReference type="InterPro" id="IPR014883">
    <property type="entry name" value="VRR_NUC"/>
</dbReference>
<dbReference type="EMBL" id="LAZR01000295">
    <property type="protein sequence ID" value="KKN76489.1"/>
    <property type="molecule type" value="Genomic_DNA"/>
</dbReference>
<proteinExistence type="predicted"/>
<evidence type="ECO:0000256" key="3">
    <source>
        <dbReference type="ARBA" id="ARBA00022801"/>
    </source>
</evidence>
<evidence type="ECO:0000259" key="4">
    <source>
        <dbReference type="SMART" id="SM00990"/>
    </source>
</evidence>
<keyword evidence="3" id="KW-0378">Hydrolase</keyword>
<dbReference type="AlphaFoldDB" id="A0A0F9TBD8"/>
<dbReference type="GO" id="GO:0004518">
    <property type="term" value="F:nuclease activity"/>
    <property type="evidence" value="ECO:0007669"/>
    <property type="project" value="UniProtKB-KW"/>
</dbReference>
<dbReference type="SMART" id="SM00990">
    <property type="entry name" value="VRR_NUC"/>
    <property type="match status" value="1"/>
</dbReference>
<dbReference type="GO" id="GO:0016788">
    <property type="term" value="F:hydrolase activity, acting on ester bonds"/>
    <property type="evidence" value="ECO:0007669"/>
    <property type="project" value="InterPro"/>
</dbReference>
<accession>A0A0F9TBD8</accession>
<dbReference type="GO" id="GO:0003676">
    <property type="term" value="F:nucleic acid binding"/>
    <property type="evidence" value="ECO:0007669"/>
    <property type="project" value="InterPro"/>
</dbReference>
<protein>
    <recommendedName>
        <fullName evidence="4">VRR-NUC domain-containing protein</fullName>
    </recommendedName>
</protein>
<feature type="domain" description="VRR-NUC" evidence="4">
    <location>
        <begin position="1"/>
        <end position="85"/>
    </location>
</feature>
<dbReference type="Gene3D" id="3.40.1350.10">
    <property type="match status" value="1"/>
</dbReference>
<organism evidence="5">
    <name type="scientific">marine sediment metagenome</name>
    <dbReference type="NCBI Taxonomy" id="412755"/>
    <lineage>
        <taxon>unclassified sequences</taxon>
        <taxon>metagenomes</taxon>
        <taxon>ecological metagenomes</taxon>
    </lineage>
</organism>
<gene>
    <name evidence="5" type="ORF">LCGC14_0369980</name>
</gene>
<evidence type="ECO:0000256" key="1">
    <source>
        <dbReference type="ARBA" id="ARBA00001946"/>
    </source>
</evidence>
<name>A0A0F9TBD8_9ZZZZ</name>
<reference evidence="5" key="1">
    <citation type="journal article" date="2015" name="Nature">
        <title>Complex archaea that bridge the gap between prokaryotes and eukaryotes.</title>
        <authorList>
            <person name="Spang A."/>
            <person name="Saw J.H."/>
            <person name="Jorgensen S.L."/>
            <person name="Zaremba-Niedzwiedzka K."/>
            <person name="Martijn J."/>
            <person name="Lind A.E."/>
            <person name="van Eijk R."/>
            <person name="Schleper C."/>
            <person name="Guy L."/>
            <person name="Ettema T.J."/>
        </authorList>
    </citation>
    <scope>NUCLEOTIDE SEQUENCE</scope>
</reference>
<dbReference type="Pfam" id="PF08774">
    <property type="entry name" value="VRR_NUC"/>
    <property type="match status" value="1"/>
</dbReference>